<dbReference type="InterPro" id="IPR049331">
    <property type="entry name" value="Top1B_N_bact"/>
</dbReference>
<dbReference type="InterPro" id="IPR011010">
    <property type="entry name" value="DNA_brk_join_enz"/>
</dbReference>
<evidence type="ECO:0000313" key="3">
    <source>
        <dbReference type="EMBL" id="MBZ5714826.1"/>
    </source>
</evidence>
<keyword evidence="4" id="KW-1185">Reference proteome</keyword>
<dbReference type="EMBL" id="JAIRAU010000052">
    <property type="protein sequence ID" value="MBZ5714826.1"/>
    <property type="molecule type" value="Genomic_DNA"/>
</dbReference>
<dbReference type="Proteomes" id="UP001139031">
    <property type="component" value="Unassembled WGS sequence"/>
</dbReference>
<proteinExistence type="predicted"/>
<feature type="domain" description="DNA topoisomerase I catalytic core eukaryotic-type" evidence="1">
    <location>
        <begin position="94"/>
        <end position="312"/>
    </location>
</feature>
<dbReference type="Gene3D" id="3.90.15.10">
    <property type="entry name" value="Topoisomerase I, Chain A, domain 3"/>
    <property type="match status" value="1"/>
</dbReference>
<gene>
    <name evidence="3" type="ORF">K7C98_36810</name>
</gene>
<evidence type="ECO:0000259" key="1">
    <source>
        <dbReference type="Pfam" id="PF01028"/>
    </source>
</evidence>
<organism evidence="3 4">
    <name type="scientific">Nannocystis pusilla</name>
    <dbReference type="NCBI Taxonomy" id="889268"/>
    <lineage>
        <taxon>Bacteria</taxon>
        <taxon>Pseudomonadati</taxon>
        <taxon>Myxococcota</taxon>
        <taxon>Polyangia</taxon>
        <taxon>Nannocystales</taxon>
        <taxon>Nannocystaceae</taxon>
        <taxon>Nannocystis</taxon>
    </lineage>
</organism>
<comment type="caution">
    <text evidence="3">The sequence shown here is derived from an EMBL/GenBank/DDBJ whole genome shotgun (WGS) entry which is preliminary data.</text>
</comment>
<dbReference type="InterPro" id="IPR035447">
    <property type="entry name" value="DNA_topo_I_N_sf"/>
</dbReference>
<name>A0ABS7U3H4_9BACT</name>
<protein>
    <submittedName>
        <fullName evidence="3">DNA topoisomerase IB</fullName>
    </submittedName>
</protein>
<dbReference type="InterPro" id="IPR013500">
    <property type="entry name" value="TopoI_cat_euk"/>
</dbReference>
<dbReference type="Gene3D" id="3.30.66.10">
    <property type="entry name" value="DNA topoisomerase I domain"/>
    <property type="match status" value="1"/>
</dbReference>
<dbReference type="Pfam" id="PF21338">
    <property type="entry name" value="Top1B_N_bact"/>
    <property type="match status" value="1"/>
</dbReference>
<dbReference type="SUPFAM" id="SSF55869">
    <property type="entry name" value="DNA topoisomerase I domain"/>
    <property type="match status" value="1"/>
</dbReference>
<accession>A0ABS7U3H4</accession>
<sequence length="379" mass="42530">MTAAPDALTCADDAGLVYVTDAQAGIRRRRVGKGFAYSDPRGRPLRDDLQLARIRKLAIPPAWTDVWICPDPRGHIQAVGRDARGRKQYRYHARWREVRDSTKYERMLAFAAALPAIRARVDRDLRRPALDRDKVLAAVVRLLDTTHIRIGNPEYAHSNDSYGLTTLLDRHVKIHGAHLEFRFRGKGGKLHRVGLDDARLAKIVRSCRDVPGQELFQFYDHAGEHHAIGSADVNAYLRACSGSEFSAKDFRTFAGTVLAAEELWRAARPEHKGRRKQAITRAIERVADCLGNTATVCKKCYIHPSVLEAYEEGVPLPTGARGPRAYTALRAEERRAVALLLQWQATAGERTLPARLAASLKQRRRRPVRRVAPPLRQAA</sequence>
<dbReference type="RefSeq" id="WP_224196559.1">
    <property type="nucleotide sequence ID" value="NZ_JAIRAU010000052.1"/>
</dbReference>
<dbReference type="Pfam" id="PF01028">
    <property type="entry name" value="Topoisom_I"/>
    <property type="match status" value="1"/>
</dbReference>
<dbReference type="SUPFAM" id="SSF56349">
    <property type="entry name" value="DNA breaking-rejoining enzymes"/>
    <property type="match status" value="1"/>
</dbReference>
<dbReference type="PROSITE" id="PS52038">
    <property type="entry name" value="TOPO_IB_2"/>
    <property type="match status" value="1"/>
</dbReference>
<feature type="domain" description="DNA topoisomerase IB N-terminal" evidence="2">
    <location>
        <begin position="34"/>
        <end position="82"/>
    </location>
</feature>
<evidence type="ECO:0000259" key="2">
    <source>
        <dbReference type="Pfam" id="PF21338"/>
    </source>
</evidence>
<reference evidence="3" key="1">
    <citation type="submission" date="2021-08" db="EMBL/GenBank/DDBJ databases">
        <authorList>
            <person name="Stevens D.C."/>
        </authorList>
    </citation>
    <scope>NUCLEOTIDE SEQUENCE</scope>
    <source>
        <strain evidence="3">DSM 53165</strain>
    </source>
</reference>
<evidence type="ECO:0000313" key="4">
    <source>
        <dbReference type="Proteomes" id="UP001139031"/>
    </source>
</evidence>
<dbReference type="InterPro" id="IPR014711">
    <property type="entry name" value="TopoI_cat_a-hlx-sub_euk"/>
</dbReference>
<dbReference type="Gene3D" id="1.10.132.120">
    <property type="match status" value="1"/>
</dbReference>